<proteinExistence type="predicted"/>
<feature type="chain" id="PRO_5043579447" evidence="2">
    <location>
        <begin position="18"/>
        <end position="317"/>
    </location>
</feature>
<feature type="compositionally biased region" description="Low complexity" evidence="1">
    <location>
        <begin position="176"/>
        <end position="226"/>
    </location>
</feature>
<keyword evidence="4" id="KW-1185">Reference proteome</keyword>
<sequence length="317" mass="31566">MLLVQFHVATSLSAVRAVQTAVFLTQAIQAVCPQAVKTARDLGEEAKQILHSREKRRHFPMFFPLLSLLSLAAYAAAEDAAVGEIPLLSGNGGLTGAGYGDAYGGKVAEGVHGIGGRAGGQLGLTGLLGLGGGRKKRQDFPPFSFLIPAPLVDPVPPTQEGSGETEEEGRQKRDASATADATANGGDASATANAAANPPPAASATANANATSNGGNASAVASAIANQRRGSRTTAVPAARKRRQANASANALASAAGKGSASANAAALATAGSATAAPVARRKRQVLGFVPFESLGFTAPAPEAATGAPEAPATEPC</sequence>
<accession>A0A2A6CVC4</accession>
<keyword evidence="2" id="KW-0732">Signal</keyword>
<reference evidence="4" key="1">
    <citation type="journal article" date="2008" name="Nat. Genet.">
        <title>The Pristionchus pacificus genome provides a unique perspective on nematode lifestyle and parasitism.</title>
        <authorList>
            <person name="Dieterich C."/>
            <person name="Clifton S.W."/>
            <person name="Schuster L.N."/>
            <person name="Chinwalla A."/>
            <person name="Delehaunty K."/>
            <person name="Dinkelacker I."/>
            <person name="Fulton L."/>
            <person name="Fulton R."/>
            <person name="Godfrey J."/>
            <person name="Minx P."/>
            <person name="Mitreva M."/>
            <person name="Roeseler W."/>
            <person name="Tian H."/>
            <person name="Witte H."/>
            <person name="Yang S.P."/>
            <person name="Wilson R.K."/>
            <person name="Sommer R.J."/>
        </authorList>
    </citation>
    <scope>NUCLEOTIDE SEQUENCE [LARGE SCALE GENOMIC DNA]</scope>
    <source>
        <strain evidence="4">PS312</strain>
    </source>
</reference>
<feature type="region of interest" description="Disordered" evidence="1">
    <location>
        <begin position="146"/>
        <end position="251"/>
    </location>
</feature>
<evidence type="ECO:0000256" key="2">
    <source>
        <dbReference type="SAM" id="SignalP"/>
    </source>
</evidence>
<gene>
    <name evidence="3" type="primary">WBGene00097556</name>
</gene>
<dbReference type="Proteomes" id="UP000005239">
    <property type="component" value="Unassembled WGS sequence"/>
</dbReference>
<dbReference type="AlphaFoldDB" id="A0A2A6CVC4"/>
<reference evidence="3" key="2">
    <citation type="submission" date="2022-06" db="UniProtKB">
        <authorList>
            <consortium name="EnsemblMetazoa"/>
        </authorList>
    </citation>
    <scope>IDENTIFICATION</scope>
    <source>
        <strain evidence="3">PS312</strain>
    </source>
</reference>
<evidence type="ECO:0000313" key="4">
    <source>
        <dbReference type="Proteomes" id="UP000005239"/>
    </source>
</evidence>
<accession>A0A8R1Y9E6</accession>
<feature type="signal peptide" evidence="2">
    <location>
        <begin position="1"/>
        <end position="17"/>
    </location>
</feature>
<name>A0A2A6CVC4_PRIPA</name>
<organism evidence="3 4">
    <name type="scientific">Pristionchus pacificus</name>
    <name type="common">Parasitic nematode worm</name>
    <dbReference type="NCBI Taxonomy" id="54126"/>
    <lineage>
        <taxon>Eukaryota</taxon>
        <taxon>Metazoa</taxon>
        <taxon>Ecdysozoa</taxon>
        <taxon>Nematoda</taxon>
        <taxon>Chromadorea</taxon>
        <taxon>Rhabditida</taxon>
        <taxon>Rhabditina</taxon>
        <taxon>Diplogasteromorpha</taxon>
        <taxon>Diplogasteroidea</taxon>
        <taxon>Neodiplogasteridae</taxon>
        <taxon>Pristionchus</taxon>
    </lineage>
</organism>
<dbReference type="EnsemblMetazoa" id="PPA08002.1">
    <property type="protein sequence ID" value="PPA08002.1"/>
    <property type="gene ID" value="WBGene00097556"/>
</dbReference>
<protein>
    <submittedName>
        <fullName evidence="3">Uncharacterized protein</fullName>
    </submittedName>
</protein>
<evidence type="ECO:0000256" key="1">
    <source>
        <dbReference type="SAM" id="MobiDB-lite"/>
    </source>
</evidence>
<evidence type="ECO:0000313" key="3">
    <source>
        <dbReference type="EnsemblMetazoa" id="PPA08002.1"/>
    </source>
</evidence>